<comment type="caution">
    <text evidence="2">The sequence shown here is derived from an EMBL/GenBank/DDBJ whole genome shotgun (WGS) entry which is preliminary data.</text>
</comment>
<organism evidence="2 3">
    <name type="scientific">Hymenobacter fastidiosus</name>
    <dbReference type="NCBI Taxonomy" id="486264"/>
    <lineage>
        <taxon>Bacteria</taxon>
        <taxon>Pseudomonadati</taxon>
        <taxon>Bacteroidota</taxon>
        <taxon>Cytophagia</taxon>
        <taxon>Cytophagales</taxon>
        <taxon>Hymenobacteraceae</taxon>
        <taxon>Hymenobacter</taxon>
    </lineage>
</organism>
<evidence type="ECO:0000313" key="2">
    <source>
        <dbReference type="EMBL" id="GAA4006221.1"/>
    </source>
</evidence>
<name>A0ABP7S4J6_9BACT</name>
<dbReference type="InterPro" id="IPR036291">
    <property type="entry name" value="NAD(P)-bd_dom_sf"/>
</dbReference>
<dbReference type="InterPro" id="IPR008030">
    <property type="entry name" value="NmrA-like"/>
</dbReference>
<dbReference type="CDD" id="cd05269">
    <property type="entry name" value="TMR_SDR_a"/>
    <property type="match status" value="1"/>
</dbReference>
<evidence type="ECO:0000259" key="1">
    <source>
        <dbReference type="Pfam" id="PF05368"/>
    </source>
</evidence>
<dbReference type="SUPFAM" id="SSF51735">
    <property type="entry name" value="NAD(P)-binding Rossmann-fold domains"/>
    <property type="match status" value="1"/>
</dbReference>
<reference evidence="3" key="1">
    <citation type="journal article" date="2019" name="Int. J. Syst. Evol. Microbiol.">
        <title>The Global Catalogue of Microorganisms (GCM) 10K type strain sequencing project: providing services to taxonomists for standard genome sequencing and annotation.</title>
        <authorList>
            <consortium name="The Broad Institute Genomics Platform"/>
            <consortium name="The Broad Institute Genome Sequencing Center for Infectious Disease"/>
            <person name="Wu L."/>
            <person name="Ma J."/>
        </authorList>
    </citation>
    <scope>NUCLEOTIDE SEQUENCE [LARGE SCALE GENOMIC DNA]</scope>
    <source>
        <strain evidence="3">JCM 17224</strain>
    </source>
</reference>
<dbReference type="InterPro" id="IPR051604">
    <property type="entry name" value="Ergot_Alk_Oxidoreductase"/>
</dbReference>
<proteinExistence type="predicted"/>
<keyword evidence="3" id="KW-1185">Reference proteome</keyword>
<accession>A0ABP7S4J6</accession>
<protein>
    <submittedName>
        <fullName evidence="2">SDR family oxidoreductase</fullName>
    </submittedName>
</protein>
<sequence length="329" mass="35556">MRGTRGAPAGRTGRNFRLLRLVPTTNNQYLPLNLPVMSHTILVTGATGTVGSELVKALTNRGLTVRAGVHSLIKGERLRQLDPGVQLVEIEYSRPESLRVALTGVDRMFMITPFSEDQVEIGKRLVDAARQAGVQQVVKLSAAGAEAEPGIQLGRWHREVEQYLEQSGLAYTLLRPGGFMQNFLNYNGDSIRREGQFYMPVGAGQVSYIDVRDIAAAAAAILSAPDSAHYGQAYTLTGPAAVSGHDVAAALSQATGRAISYVDVPEEAAAQAMAQAPAWLRESMLELQRLYKAGYAAGVTPTVEQLTSCPARTIEQFAKDYRQQFQAPA</sequence>
<dbReference type="Proteomes" id="UP001500567">
    <property type="component" value="Unassembled WGS sequence"/>
</dbReference>
<dbReference type="Gene3D" id="3.40.50.720">
    <property type="entry name" value="NAD(P)-binding Rossmann-like Domain"/>
    <property type="match status" value="1"/>
</dbReference>
<dbReference type="PANTHER" id="PTHR43162:SF1">
    <property type="entry name" value="PRESTALK A DIFFERENTIATION PROTEIN A"/>
    <property type="match status" value="1"/>
</dbReference>
<gene>
    <name evidence="2" type="ORF">GCM10022408_17540</name>
</gene>
<dbReference type="Pfam" id="PF05368">
    <property type="entry name" value="NmrA"/>
    <property type="match status" value="1"/>
</dbReference>
<dbReference type="Gene3D" id="3.90.25.10">
    <property type="entry name" value="UDP-galactose 4-epimerase, domain 1"/>
    <property type="match status" value="1"/>
</dbReference>
<feature type="domain" description="NmrA-like" evidence="1">
    <location>
        <begin position="38"/>
        <end position="295"/>
    </location>
</feature>
<dbReference type="EMBL" id="BAABDJ010000014">
    <property type="protein sequence ID" value="GAA4006221.1"/>
    <property type="molecule type" value="Genomic_DNA"/>
</dbReference>
<dbReference type="PANTHER" id="PTHR43162">
    <property type="match status" value="1"/>
</dbReference>
<evidence type="ECO:0000313" key="3">
    <source>
        <dbReference type="Proteomes" id="UP001500567"/>
    </source>
</evidence>